<proteinExistence type="inferred from homology"/>
<dbReference type="Proteomes" id="UP001501456">
    <property type="component" value="Unassembled WGS sequence"/>
</dbReference>
<comment type="caution">
    <text evidence="3">The sequence shown here is derived from an EMBL/GenBank/DDBJ whole genome shotgun (WGS) entry which is preliminary data.</text>
</comment>
<comment type="similarity">
    <text evidence="1">Belongs to the AHA1 family.</text>
</comment>
<evidence type="ECO:0000259" key="2">
    <source>
        <dbReference type="Pfam" id="PF08327"/>
    </source>
</evidence>
<evidence type="ECO:0000313" key="4">
    <source>
        <dbReference type="Proteomes" id="UP001501456"/>
    </source>
</evidence>
<keyword evidence="4" id="KW-1185">Reference proteome</keyword>
<dbReference type="RefSeq" id="WP_344730901.1">
    <property type="nucleotide sequence ID" value="NZ_BAABBI010000005.1"/>
</dbReference>
<feature type="domain" description="Activator of Hsp90 ATPase homologue 1/2-like C-terminal" evidence="2">
    <location>
        <begin position="16"/>
        <end position="142"/>
    </location>
</feature>
<name>A0ABP7HKN1_9FLAO</name>
<gene>
    <name evidence="3" type="ORF">GCM10022271_24500</name>
</gene>
<accession>A0ABP7HKN1</accession>
<reference evidence="4" key="1">
    <citation type="journal article" date="2019" name="Int. J. Syst. Evol. Microbiol.">
        <title>The Global Catalogue of Microorganisms (GCM) 10K type strain sequencing project: providing services to taxonomists for standard genome sequencing and annotation.</title>
        <authorList>
            <consortium name="The Broad Institute Genomics Platform"/>
            <consortium name="The Broad Institute Genome Sequencing Center for Infectious Disease"/>
            <person name="Wu L."/>
            <person name="Ma J."/>
        </authorList>
    </citation>
    <scope>NUCLEOTIDE SEQUENCE [LARGE SCALE GENOMIC DNA]</scope>
    <source>
        <strain evidence="4">JCM 17525</strain>
    </source>
</reference>
<dbReference type="Pfam" id="PF08327">
    <property type="entry name" value="AHSA1"/>
    <property type="match status" value="1"/>
</dbReference>
<dbReference type="InterPro" id="IPR023393">
    <property type="entry name" value="START-like_dom_sf"/>
</dbReference>
<dbReference type="SUPFAM" id="SSF55961">
    <property type="entry name" value="Bet v1-like"/>
    <property type="match status" value="1"/>
</dbReference>
<dbReference type="InterPro" id="IPR013538">
    <property type="entry name" value="ASHA1/2-like_C"/>
</dbReference>
<evidence type="ECO:0000256" key="1">
    <source>
        <dbReference type="ARBA" id="ARBA00006817"/>
    </source>
</evidence>
<dbReference type="EMBL" id="BAABBI010000005">
    <property type="protein sequence ID" value="GAA3791173.1"/>
    <property type="molecule type" value="Genomic_DNA"/>
</dbReference>
<organism evidence="3 4">
    <name type="scientific">Corallibacter vietnamensis</name>
    <dbReference type="NCBI Taxonomy" id="904130"/>
    <lineage>
        <taxon>Bacteria</taxon>
        <taxon>Pseudomonadati</taxon>
        <taxon>Bacteroidota</taxon>
        <taxon>Flavobacteriia</taxon>
        <taxon>Flavobacteriales</taxon>
        <taxon>Flavobacteriaceae</taxon>
        <taxon>Corallibacter</taxon>
    </lineage>
</organism>
<dbReference type="Gene3D" id="3.30.530.20">
    <property type="match status" value="1"/>
</dbReference>
<dbReference type="CDD" id="cd07814">
    <property type="entry name" value="SRPBCC_CalC_Aha1-like"/>
    <property type="match status" value="1"/>
</dbReference>
<evidence type="ECO:0000313" key="3">
    <source>
        <dbReference type="EMBL" id="GAA3791173.1"/>
    </source>
</evidence>
<protein>
    <recommendedName>
        <fullName evidence="2">Activator of Hsp90 ATPase homologue 1/2-like C-terminal domain-containing protein</fullName>
    </recommendedName>
</protein>
<sequence>MKTTDENIIVSQMFSVSKSELWSVITSHEHMIHWFFEDMPSFKAEIGFKTKFNVKAPSQDFMHLWEITQLIPENEIVYNWRYEGLKGNAFVTFQLESIKKETQLIVTVNTVEDFDTSIPEFKRESCQQGWEYFIQQRLVTYINNI</sequence>